<name>A0A6D2KXU3_9BRAS</name>
<reference evidence="2" key="1">
    <citation type="submission" date="2020-01" db="EMBL/GenBank/DDBJ databases">
        <authorList>
            <person name="Mishra B."/>
        </authorList>
    </citation>
    <scope>NUCLEOTIDE SEQUENCE [LARGE SCALE GENOMIC DNA]</scope>
</reference>
<keyword evidence="3" id="KW-1185">Reference proteome</keyword>
<dbReference type="InterPro" id="IPR026960">
    <property type="entry name" value="RVT-Znf"/>
</dbReference>
<protein>
    <recommendedName>
        <fullName evidence="1">Reverse transcriptase zinc-binding domain-containing protein</fullName>
    </recommendedName>
</protein>
<proteinExistence type="predicted"/>
<feature type="domain" description="Reverse transcriptase zinc-binding" evidence="1">
    <location>
        <begin position="54"/>
        <end position="146"/>
    </location>
</feature>
<dbReference type="Proteomes" id="UP000467841">
    <property type="component" value="Unassembled WGS sequence"/>
</dbReference>
<evidence type="ECO:0000313" key="3">
    <source>
        <dbReference type="Proteomes" id="UP000467841"/>
    </source>
</evidence>
<dbReference type="AlphaFoldDB" id="A0A6D2KXU3"/>
<accession>A0A6D2KXU3</accession>
<dbReference type="Pfam" id="PF13966">
    <property type="entry name" value="zf-RVT"/>
    <property type="match status" value="1"/>
</dbReference>
<organism evidence="2 3">
    <name type="scientific">Microthlaspi erraticum</name>
    <dbReference type="NCBI Taxonomy" id="1685480"/>
    <lineage>
        <taxon>Eukaryota</taxon>
        <taxon>Viridiplantae</taxon>
        <taxon>Streptophyta</taxon>
        <taxon>Embryophyta</taxon>
        <taxon>Tracheophyta</taxon>
        <taxon>Spermatophyta</taxon>
        <taxon>Magnoliopsida</taxon>
        <taxon>eudicotyledons</taxon>
        <taxon>Gunneridae</taxon>
        <taxon>Pentapetalae</taxon>
        <taxon>rosids</taxon>
        <taxon>malvids</taxon>
        <taxon>Brassicales</taxon>
        <taxon>Brassicaceae</taxon>
        <taxon>Coluteocarpeae</taxon>
        <taxon>Microthlaspi</taxon>
    </lineage>
</organism>
<comment type="caution">
    <text evidence="2">The sequence shown here is derived from an EMBL/GenBank/DDBJ whole genome shotgun (WGS) entry which is preliminary data.</text>
</comment>
<gene>
    <name evidence="2" type="ORF">MERR_LOCUS45369</name>
</gene>
<dbReference type="OrthoDB" id="1745633at2759"/>
<dbReference type="EMBL" id="CACVBM020001718">
    <property type="protein sequence ID" value="CAA7058133.1"/>
    <property type="molecule type" value="Genomic_DNA"/>
</dbReference>
<evidence type="ECO:0000259" key="1">
    <source>
        <dbReference type="Pfam" id="PF13966"/>
    </source>
</evidence>
<evidence type="ECO:0000313" key="2">
    <source>
        <dbReference type="EMBL" id="CAA7058133.1"/>
    </source>
</evidence>
<sequence length="183" mass="21191">MRVSDIINDQTRDWNIEEIQRILPHHLRTIQTIRPSKKGATDSYLWLSTKTGEYTVKTGYFMAMQQNEDHTYQPDHLNFNWNAEIWHAKFSQQMKVFSWKVIQRALPLGENLMNRGLLDAACCIHCGELETTDHLFFHSGFAKEVWNLASFSITLNHTHLTSFIETLKTAKNWICLPPTGVGA</sequence>